<dbReference type="InterPro" id="IPR013785">
    <property type="entry name" value="Aldolase_TIM"/>
</dbReference>
<dbReference type="CDD" id="cd07941">
    <property type="entry name" value="DRE_TIM_LeuA3"/>
    <property type="match status" value="1"/>
</dbReference>
<dbReference type="SUPFAM" id="SSF110921">
    <property type="entry name" value="2-isopropylmalate synthase LeuA, allosteric (dimerisation) domain"/>
    <property type="match status" value="1"/>
</dbReference>
<name>A0ABU4HTS4_9ACTN</name>
<proteinExistence type="inferred from homology"/>
<reference evidence="12" key="1">
    <citation type="submission" date="2023-07" db="EMBL/GenBank/DDBJ databases">
        <title>Conexibacter stalactiti sp. nov., isolated from stalactites in a lava cave and emended description of the genus Conexibacter.</title>
        <authorList>
            <person name="Lee S.D."/>
        </authorList>
    </citation>
    <scope>NUCLEOTIDE SEQUENCE [LARGE SCALE GENOMIC DNA]</scope>
    <source>
        <strain evidence="12">KCTC 39840</strain>
    </source>
</reference>
<dbReference type="InterPro" id="IPR054691">
    <property type="entry name" value="LeuA/HCS_post-cat"/>
</dbReference>
<dbReference type="Gene3D" id="3.20.20.70">
    <property type="entry name" value="Aldolase class I"/>
    <property type="match status" value="1"/>
</dbReference>
<keyword evidence="5 9" id="KW-0808">Transferase</keyword>
<dbReference type="PROSITE" id="PS00816">
    <property type="entry name" value="AIPM_HOMOCIT_SYNTH_2"/>
    <property type="match status" value="1"/>
</dbReference>
<dbReference type="Pfam" id="PF22617">
    <property type="entry name" value="HCS_D2"/>
    <property type="match status" value="1"/>
</dbReference>
<reference evidence="11 12" key="2">
    <citation type="submission" date="2023-10" db="EMBL/GenBank/DDBJ databases">
        <authorList>
            <person name="Han X.F."/>
        </authorList>
    </citation>
    <scope>NUCLEOTIDE SEQUENCE [LARGE SCALE GENOMIC DNA]</scope>
    <source>
        <strain evidence="11 12">KCTC 39840</strain>
    </source>
</reference>
<evidence type="ECO:0000256" key="6">
    <source>
        <dbReference type="ARBA" id="ARBA00023304"/>
    </source>
</evidence>
<evidence type="ECO:0000256" key="9">
    <source>
        <dbReference type="RuleBase" id="RU003523"/>
    </source>
</evidence>
<evidence type="ECO:0000256" key="8">
    <source>
        <dbReference type="NCBIfam" id="TIGR00977"/>
    </source>
</evidence>
<keyword evidence="3" id="KW-0028">Amino-acid biosynthesis</keyword>
<dbReference type="PROSITE" id="PS00815">
    <property type="entry name" value="AIPM_HOMOCIT_SYNTH_1"/>
    <property type="match status" value="1"/>
</dbReference>
<dbReference type="SMART" id="SM00917">
    <property type="entry name" value="LeuA_dimer"/>
    <property type="match status" value="1"/>
</dbReference>
<dbReference type="InterPro" id="IPR002034">
    <property type="entry name" value="AIPM/Hcit_synth_CS"/>
</dbReference>
<dbReference type="InterPro" id="IPR013709">
    <property type="entry name" value="2-isopropylmalate_synth_dimer"/>
</dbReference>
<dbReference type="Pfam" id="PF08502">
    <property type="entry name" value="LeuA_dimer"/>
    <property type="match status" value="1"/>
</dbReference>
<keyword evidence="12" id="KW-1185">Reference proteome</keyword>
<evidence type="ECO:0000259" key="10">
    <source>
        <dbReference type="PROSITE" id="PS50991"/>
    </source>
</evidence>
<keyword evidence="6" id="KW-0100">Branched-chain amino acid biosynthesis</keyword>
<evidence type="ECO:0000313" key="11">
    <source>
        <dbReference type="EMBL" id="MDW5596717.1"/>
    </source>
</evidence>
<evidence type="ECO:0000256" key="5">
    <source>
        <dbReference type="ARBA" id="ARBA00022679"/>
    </source>
</evidence>
<sequence length="536" mass="57759">MTAIELYDTTLRDGMQGEGMSLSAEEKLRVAHRLDALGVQLIEAGFPSSNPKELELFELLSRETFAGAQIAAFGMTRRRDTRAEDDPALRVLADSFAPVSTIVGKTWSLHLEKVVKVDRDENLRMIEESVAFLVAQGKRVIYDAEHCFDGWHADRDYALRCLRAAAEAGAETVVPCDTNGAHLPGQIATAIADIRAHLADTGVKIGIHCHDDAGVGVANSLAAVEAGATQVQGTMNGYGERCGNANLTTIVPNLQLKLGHDCISAEQLATLTDTAHYLDELLNRTPNADQPYVGKNAFAHKGGMHVAGVMADASTFEHMDPALVGNARELLISELGGKGTVQAAAEEAGITLDDAAARRVIDRVKELEHGGYQFEAADGSFELLLRRESGQYEPLFTLESWRVIVEQRADGKVETEATIKIWIDGERYVRTGEGNGPVHALDSALRSVLGDTHPHLDDTGLVNFKVRILDETKGTEAVTRVLLDASDGHDVWGSIGVSENVIAASWFALVDSLEYAVQPGRELAPPASRDAARPAS</sequence>
<dbReference type="PANTHER" id="PTHR43538:SF1">
    <property type="entry name" value="(R)-CITRAMALATE SYNTHASE"/>
    <property type="match status" value="1"/>
</dbReference>
<dbReference type="RefSeq" id="WP_318599155.1">
    <property type="nucleotide sequence ID" value="NZ_JAWSTH010000063.1"/>
</dbReference>
<comment type="pathway">
    <text evidence="1">Amino-acid biosynthesis; L-isoleucine biosynthesis; 2-oxobutanoate from pyruvate: step 1/3.</text>
</comment>
<protein>
    <recommendedName>
        <fullName evidence="8">Citramalate synthase</fullName>
        <ecNumber evidence="8">2.3.3.21</ecNumber>
    </recommendedName>
</protein>
<evidence type="ECO:0000256" key="4">
    <source>
        <dbReference type="ARBA" id="ARBA00022624"/>
    </source>
</evidence>
<dbReference type="Proteomes" id="UP001284601">
    <property type="component" value="Unassembled WGS sequence"/>
</dbReference>
<dbReference type="PANTHER" id="PTHR43538">
    <property type="entry name" value="ALPHA-IPM SYNTHASE/HOMOCITRATE SYNTHASE"/>
    <property type="match status" value="1"/>
</dbReference>
<dbReference type="InterPro" id="IPR005675">
    <property type="entry name" value="Citramal_synthase"/>
</dbReference>
<dbReference type="EC" id="2.3.3.21" evidence="8"/>
<dbReference type="Pfam" id="PF00682">
    <property type="entry name" value="HMGL-like"/>
    <property type="match status" value="1"/>
</dbReference>
<dbReference type="Gene3D" id="3.30.160.270">
    <property type="match status" value="1"/>
</dbReference>
<evidence type="ECO:0000256" key="2">
    <source>
        <dbReference type="ARBA" id="ARBA00006154"/>
    </source>
</evidence>
<dbReference type="Gene3D" id="1.10.238.260">
    <property type="match status" value="1"/>
</dbReference>
<keyword evidence="4" id="KW-0412">Isoleucine biosynthesis</keyword>
<organism evidence="11 12">
    <name type="scientific">Conexibacter stalactiti</name>
    <dbReference type="NCBI Taxonomy" id="1940611"/>
    <lineage>
        <taxon>Bacteria</taxon>
        <taxon>Bacillati</taxon>
        <taxon>Actinomycetota</taxon>
        <taxon>Thermoleophilia</taxon>
        <taxon>Solirubrobacterales</taxon>
        <taxon>Conexibacteraceae</taxon>
        <taxon>Conexibacter</taxon>
    </lineage>
</organism>
<dbReference type="PROSITE" id="PS50991">
    <property type="entry name" value="PYR_CT"/>
    <property type="match status" value="1"/>
</dbReference>
<accession>A0ABU4HTS4</accession>
<feature type="domain" description="Pyruvate carboxyltransferase" evidence="10">
    <location>
        <begin position="4"/>
        <end position="269"/>
    </location>
</feature>
<dbReference type="EMBL" id="JAWSTH010000063">
    <property type="protein sequence ID" value="MDW5596717.1"/>
    <property type="molecule type" value="Genomic_DNA"/>
</dbReference>
<dbReference type="InterPro" id="IPR036230">
    <property type="entry name" value="LeuA_allosteric_dom_sf"/>
</dbReference>
<comment type="catalytic activity">
    <reaction evidence="7">
        <text>pyruvate + acetyl-CoA + H2O = (3R)-citramalate + CoA + H(+)</text>
        <dbReference type="Rhea" id="RHEA:19045"/>
        <dbReference type="ChEBI" id="CHEBI:15361"/>
        <dbReference type="ChEBI" id="CHEBI:15377"/>
        <dbReference type="ChEBI" id="CHEBI:15378"/>
        <dbReference type="ChEBI" id="CHEBI:30934"/>
        <dbReference type="ChEBI" id="CHEBI:57287"/>
        <dbReference type="ChEBI" id="CHEBI:57288"/>
        <dbReference type="EC" id="2.3.3.21"/>
    </reaction>
</comment>
<dbReference type="SUPFAM" id="SSF51569">
    <property type="entry name" value="Aldolase"/>
    <property type="match status" value="1"/>
</dbReference>
<gene>
    <name evidence="11" type="primary">cimA</name>
    <name evidence="11" type="ORF">R7226_20380</name>
</gene>
<comment type="similarity">
    <text evidence="2 9">Belongs to the alpha-IPM synthase/homocitrate synthase family.</text>
</comment>
<evidence type="ECO:0000256" key="7">
    <source>
        <dbReference type="ARBA" id="ARBA00048263"/>
    </source>
</evidence>
<comment type="caution">
    <text evidence="11">The sequence shown here is derived from an EMBL/GenBank/DDBJ whole genome shotgun (WGS) entry which is preliminary data.</text>
</comment>
<evidence type="ECO:0000313" key="12">
    <source>
        <dbReference type="Proteomes" id="UP001284601"/>
    </source>
</evidence>
<evidence type="ECO:0000256" key="3">
    <source>
        <dbReference type="ARBA" id="ARBA00022605"/>
    </source>
</evidence>
<dbReference type="NCBIfam" id="TIGR00977">
    <property type="entry name" value="citramal_synth"/>
    <property type="match status" value="1"/>
</dbReference>
<dbReference type="InterPro" id="IPR000891">
    <property type="entry name" value="PYR_CT"/>
</dbReference>
<evidence type="ECO:0000256" key="1">
    <source>
        <dbReference type="ARBA" id="ARBA00004743"/>
    </source>
</evidence>